<evidence type="ECO:0000256" key="3">
    <source>
        <dbReference type="ARBA" id="ARBA00022691"/>
    </source>
</evidence>
<dbReference type="PANTHER" id="PTHR10259">
    <property type="entry name" value="THIOPURINE S-METHYLTRANSFERASE"/>
    <property type="match status" value="1"/>
</dbReference>
<dbReference type="Gene3D" id="3.40.50.150">
    <property type="entry name" value="Vaccinia Virus protein VP39"/>
    <property type="match status" value="1"/>
</dbReference>
<dbReference type="Pfam" id="PF05724">
    <property type="entry name" value="TPMT"/>
    <property type="match status" value="1"/>
</dbReference>
<reference evidence="4 5" key="1">
    <citation type="submission" date="2019-04" db="EMBL/GenBank/DDBJ databases">
        <title>Aspergillus burnettii sp. nov., novel species from soil in southeast Queensland.</title>
        <authorList>
            <person name="Gilchrist C.L.M."/>
            <person name="Pitt J.I."/>
            <person name="Lange L."/>
            <person name="Lacey H.J."/>
            <person name="Vuong D."/>
            <person name="Midgley D.J."/>
            <person name="Greenfield P."/>
            <person name="Bradbury M."/>
            <person name="Lacey E."/>
            <person name="Busk P.K."/>
            <person name="Pilgaard B."/>
            <person name="Chooi Y.H."/>
            <person name="Piggott A.M."/>
        </authorList>
    </citation>
    <scope>NUCLEOTIDE SEQUENCE [LARGE SCALE GENOMIC DNA]</scope>
    <source>
        <strain evidence="4 5">FRR 5400</strain>
    </source>
</reference>
<sequence>MPSPALIDILEGRQDLLNPFTADGRRKRALVPGCGKGYDVVMLELHGFDVFGLEVSETGAEVAREYARSEFQSPKEYNFGSSSSSSGVEAGQVAIIQGDFFKKEWKNRVRFDLIYDCMFLCAIHPTMRRQWAGRMADLLAPTGHLV</sequence>
<dbReference type="Proteomes" id="UP000541154">
    <property type="component" value="Unassembled WGS sequence"/>
</dbReference>
<dbReference type="GO" id="GO:0008119">
    <property type="term" value="F:thiopurine S-methyltransferase activity"/>
    <property type="evidence" value="ECO:0007669"/>
    <property type="project" value="TreeGrafter"/>
</dbReference>
<accession>A0A8H6AB22</accession>
<keyword evidence="2" id="KW-0808">Transferase</keyword>
<evidence type="ECO:0008006" key="6">
    <source>
        <dbReference type="Google" id="ProtNLM"/>
    </source>
</evidence>
<keyword evidence="1" id="KW-0489">Methyltransferase</keyword>
<comment type="caution">
    <text evidence="4">The sequence shown here is derived from an EMBL/GenBank/DDBJ whole genome shotgun (WGS) entry which is preliminary data.</text>
</comment>
<protein>
    <recommendedName>
        <fullName evidence="6">S-adenosyl-L-methionine-dependent methyltransferase</fullName>
    </recommendedName>
</protein>
<dbReference type="InterPro" id="IPR008854">
    <property type="entry name" value="TPMT"/>
</dbReference>
<keyword evidence="3" id="KW-0949">S-adenosyl-L-methionine</keyword>
<evidence type="ECO:0000256" key="1">
    <source>
        <dbReference type="ARBA" id="ARBA00022603"/>
    </source>
</evidence>
<name>A0A8H6AB22_PETAA</name>
<evidence type="ECO:0000313" key="5">
    <source>
        <dbReference type="Proteomes" id="UP000541154"/>
    </source>
</evidence>
<dbReference type="EMBL" id="SPNV01000051">
    <property type="protein sequence ID" value="KAF5863464.1"/>
    <property type="molecule type" value="Genomic_DNA"/>
</dbReference>
<dbReference type="PANTHER" id="PTHR10259:SF11">
    <property type="entry name" value="THIOPURINE S-METHYLTRANSFERASE"/>
    <property type="match status" value="1"/>
</dbReference>
<dbReference type="SUPFAM" id="SSF53335">
    <property type="entry name" value="S-adenosyl-L-methionine-dependent methyltransferases"/>
    <property type="match status" value="1"/>
</dbReference>
<gene>
    <name evidence="4" type="ORF">ETB97_010096</name>
</gene>
<dbReference type="CDD" id="cd02440">
    <property type="entry name" value="AdoMet_MTases"/>
    <property type="match status" value="1"/>
</dbReference>
<evidence type="ECO:0000256" key="2">
    <source>
        <dbReference type="ARBA" id="ARBA00022679"/>
    </source>
</evidence>
<proteinExistence type="predicted"/>
<keyword evidence="5" id="KW-1185">Reference proteome</keyword>
<dbReference type="AlphaFoldDB" id="A0A8H6AB22"/>
<dbReference type="PROSITE" id="PS51585">
    <property type="entry name" value="SAM_MT_TPMT"/>
    <property type="match status" value="1"/>
</dbReference>
<organism evidence="4 5">
    <name type="scientific">Petromyces alliaceus</name>
    <name type="common">Aspergillus alliaceus</name>
    <dbReference type="NCBI Taxonomy" id="209559"/>
    <lineage>
        <taxon>Eukaryota</taxon>
        <taxon>Fungi</taxon>
        <taxon>Dikarya</taxon>
        <taxon>Ascomycota</taxon>
        <taxon>Pezizomycotina</taxon>
        <taxon>Eurotiomycetes</taxon>
        <taxon>Eurotiomycetidae</taxon>
        <taxon>Eurotiales</taxon>
        <taxon>Aspergillaceae</taxon>
        <taxon>Aspergillus</taxon>
        <taxon>Aspergillus subgen. Circumdati</taxon>
    </lineage>
</organism>
<dbReference type="InterPro" id="IPR029063">
    <property type="entry name" value="SAM-dependent_MTases_sf"/>
</dbReference>
<evidence type="ECO:0000313" key="4">
    <source>
        <dbReference type="EMBL" id="KAF5863464.1"/>
    </source>
</evidence>
<dbReference type="GO" id="GO:0032259">
    <property type="term" value="P:methylation"/>
    <property type="evidence" value="ECO:0007669"/>
    <property type="project" value="UniProtKB-KW"/>
</dbReference>